<dbReference type="GO" id="GO:0016525">
    <property type="term" value="P:negative regulation of angiogenesis"/>
    <property type="evidence" value="ECO:0007669"/>
    <property type="project" value="Ensembl"/>
</dbReference>
<dbReference type="Gene3D" id="2.10.25.10">
    <property type="entry name" value="Laminin"/>
    <property type="match status" value="9"/>
</dbReference>
<evidence type="ECO:0000256" key="13">
    <source>
        <dbReference type="SAM" id="SignalP"/>
    </source>
</evidence>
<dbReference type="GO" id="GO:0005509">
    <property type="term" value="F:calcium ion binding"/>
    <property type="evidence" value="ECO:0007669"/>
    <property type="project" value="InterPro"/>
</dbReference>
<feature type="domain" description="EGF-like" evidence="14">
    <location>
        <begin position="1320"/>
        <end position="1357"/>
    </location>
</feature>
<feature type="domain" description="EGF-like" evidence="14">
    <location>
        <begin position="1938"/>
        <end position="1978"/>
    </location>
</feature>
<evidence type="ECO:0000256" key="12">
    <source>
        <dbReference type="SAM" id="Phobius"/>
    </source>
</evidence>
<dbReference type="PROSITE" id="PS50213">
    <property type="entry name" value="FAS1"/>
    <property type="match status" value="6"/>
</dbReference>
<dbReference type="Pfam" id="PF12947">
    <property type="entry name" value="EGF_3"/>
    <property type="match status" value="5"/>
</dbReference>
<dbReference type="SMART" id="SM00445">
    <property type="entry name" value="LINK"/>
    <property type="match status" value="1"/>
</dbReference>
<evidence type="ECO:0000259" key="16">
    <source>
        <dbReference type="PROSITE" id="PS50963"/>
    </source>
</evidence>
<dbReference type="PANTHER" id="PTHR24038:SF8">
    <property type="entry name" value="STABILIN-1"/>
    <property type="match status" value="1"/>
</dbReference>
<dbReference type="InterPro" id="IPR000538">
    <property type="entry name" value="Link_dom"/>
</dbReference>
<dbReference type="InterPro" id="IPR009030">
    <property type="entry name" value="Growth_fac_rcpt_cys_sf"/>
</dbReference>
<dbReference type="InterPro" id="IPR000742">
    <property type="entry name" value="EGF"/>
</dbReference>
<feature type="disulfide bond" evidence="10">
    <location>
        <begin position="1328"/>
        <end position="1345"/>
    </location>
</feature>
<feature type="disulfide bond" evidence="10">
    <location>
        <begin position="1347"/>
        <end position="1356"/>
    </location>
</feature>
<feature type="domain" description="FAS1" evidence="15">
    <location>
        <begin position="1599"/>
        <end position="1739"/>
    </location>
</feature>
<feature type="disulfide bond" evidence="10">
    <location>
        <begin position="1846"/>
        <end position="1855"/>
    </location>
</feature>
<feature type="domain" description="FAS1" evidence="15">
    <location>
        <begin position="500"/>
        <end position="624"/>
    </location>
</feature>
<proteinExistence type="predicted"/>
<dbReference type="SMART" id="SM00181">
    <property type="entry name" value="EGF"/>
    <property type="match status" value="16"/>
</dbReference>
<dbReference type="SMART" id="SM00554">
    <property type="entry name" value="FAS1"/>
    <property type="match status" value="5"/>
</dbReference>
<organism evidence="17 18">
    <name type="scientific">Monodelphis domestica</name>
    <name type="common">Gray short-tailed opossum</name>
    <dbReference type="NCBI Taxonomy" id="13616"/>
    <lineage>
        <taxon>Eukaryota</taxon>
        <taxon>Metazoa</taxon>
        <taxon>Chordata</taxon>
        <taxon>Craniata</taxon>
        <taxon>Vertebrata</taxon>
        <taxon>Euteleostomi</taxon>
        <taxon>Mammalia</taxon>
        <taxon>Metatheria</taxon>
        <taxon>Didelphimorphia</taxon>
        <taxon>Didelphidae</taxon>
        <taxon>Monodelphis</taxon>
    </lineage>
</organism>
<feature type="domain" description="EGF-like" evidence="14">
    <location>
        <begin position="801"/>
        <end position="841"/>
    </location>
</feature>
<feature type="domain" description="Link" evidence="16">
    <location>
        <begin position="2055"/>
        <end position="2148"/>
    </location>
</feature>
<dbReference type="Bgee" id="ENSMODG00000011416">
    <property type="expression patterns" value="Expressed in liver and 16 other cell types or tissues"/>
</dbReference>
<feature type="disulfide bond" evidence="10">
    <location>
        <begin position="741"/>
        <end position="750"/>
    </location>
</feature>
<dbReference type="PROSITE" id="PS50963">
    <property type="entry name" value="LINK_2"/>
    <property type="match status" value="1"/>
</dbReference>
<dbReference type="GO" id="GO:0042742">
    <property type="term" value="P:defense response to bacterium"/>
    <property type="evidence" value="ECO:0007669"/>
    <property type="project" value="Ensembl"/>
</dbReference>
<dbReference type="STRING" id="13616.ENSMODP00000057563"/>
<dbReference type="SUPFAM" id="SSF82153">
    <property type="entry name" value="FAS1 domain"/>
    <property type="match status" value="6"/>
</dbReference>
<feature type="disulfide bond" evidence="10">
    <location>
        <begin position="1303"/>
        <end position="1312"/>
    </location>
</feature>
<evidence type="ECO:0000256" key="2">
    <source>
        <dbReference type="ARBA" id="ARBA00022536"/>
    </source>
</evidence>
<dbReference type="InterPro" id="IPR016187">
    <property type="entry name" value="CTDL_fold"/>
</dbReference>
<dbReference type="SUPFAM" id="SSF57184">
    <property type="entry name" value="Growth factor receptor domain"/>
    <property type="match status" value="1"/>
</dbReference>
<dbReference type="GeneTree" id="ENSGT00940000157928"/>
<dbReference type="PROSITE" id="PS01248">
    <property type="entry name" value="EGF_LAM_1"/>
    <property type="match status" value="1"/>
</dbReference>
<feature type="disulfide bond" evidence="10">
    <location>
        <begin position="1888"/>
        <end position="1897"/>
    </location>
</feature>
<comment type="subcellular location">
    <subcellularLocation>
        <location evidence="1">Membrane</location>
        <topology evidence="1">Single-pass type I membrane protein</topology>
    </subcellularLocation>
</comment>
<feature type="domain" description="EGF-like" evidence="14">
    <location>
        <begin position="1816"/>
        <end position="1856"/>
    </location>
</feature>
<dbReference type="GO" id="GO:0007267">
    <property type="term" value="P:cell-cell signaling"/>
    <property type="evidence" value="ECO:0007669"/>
    <property type="project" value="Ensembl"/>
</dbReference>
<dbReference type="SUPFAM" id="SSF56436">
    <property type="entry name" value="C-type lectin-like"/>
    <property type="match status" value="1"/>
</dbReference>
<dbReference type="GO" id="GO:0005044">
    <property type="term" value="F:scavenger receptor activity"/>
    <property type="evidence" value="ECO:0007669"/>
    <property type="project" value="Ensembl"/>
</dbReference>
<dbReference type="Ensembl" id="ENSMODT00000085161.1">
    <property type="protein sequence ID" value="ENSMODP00000057563.1"/>
    <property type="gene ID" value="ENSMODG00000011416.4"/>
</dbReference>
<evidence type="ECO:0000256" key="3">
    <source>
        <dbReference type="ARBA" id="ARBA00022692"/>
    </source>
</evidence>
<dbReference type="Gene3D" id="2.30.180.10">
    <property type="entry name" value="FAS1 domain"/>
    <property type="match status" value="6"/>
</dbReference>
<evidence type="ECO:0000256" key="6">
    <source>
        <dbReference type="ARBA" id="ARBA00023157"/>
    </source>
</evidence>
<accession>A0A5F8HCN5</accession>
<dbReference type="GO" id="GO:0005886">
    <property type="term" value="C:plasma membrane"/>
    <property type="evidence" value="ECO:0007669"/>
    <property type="project" value="Ensembl"/>
</dbReference>
<dbReference type="PANTHER" id="PTHR24038">
    <property type="entry name" value="STABILIN"/>
    <property type="match status" value="1"/>
</dbReference>
<feature type="domain" description="FAS1" evidence="15">
    <location>
        <begin position="356"/>
        <end position="489"/>
    </location>
</feature>
<dbReference type="SUPFAM" id="SSF57196">
    <property type="entry name" value="EGF/Laminin"/>
    <property type="match status" value="1"/>
</dbReference>
<feature type="transmembrane region" description="Helical" evidence="12">
    <location>
        <begin position="2323"/>
        <end position="2347"/>
    </location>
</feature>
<dbReference type="Proteomes" id="UP000002280">
    <property type="component" value="Chromosome 6"/>
</dbReference>
<dbReference type="InterPro" id="IPR036378">
    <property type="entry name" value="FAS1_dom_sf"/>
</dbReference>
<dbReference type="FunFam" id="3.10.100.10:FF:000001">
    <property type="entry name" value="Hyaluronan proteoglycan link protein 1"/>
    <property type="match status" value="1"/>
</dbReference>
<feature type="disulfide bond" evidence="11">
    <location>
        <begin position="2101"/>
        <end position="2122"/>
    </location>
</feature>
<comment type="caution">
    <text evidence="10">Lacks conserved residue(s) required for the propagation of feature annotation.</text>
</comment>
<feature type="domain" description="FAS1" evidence="15">
    <location>
        <begin position="969"/>
        <end position="1099"/>
    </location>
</feature>
<dbReference type="FunFam" id="2.10.25.10:FF:000040">
    <property type="entry name" value="Stabilin 2"/>
    <property type="match status" value="2"/>
</dbReference>
<dbReference type="GO" id="GO:0005540">
    <property type="term" value="F:hyaluronic acid binding"/>
    <property type="evidence" value="ECO:0007669"/>
    <property type="project" value="InterPro"/>
</dbReference>
<protein>
    <submittedName>
        <fullName evidence="17">Stabilin 1</fullName>
    </submittedName>
</protein>
<keyword evidence="5 12" id="KW-0472">Membrane</keyword>
<feature type="domain" description="FAS1" evidence="15">
    <location>
        <begin position="2169"/>
        <end position="2308"/>
    </location>
</feature>
<feature type="domain" description="EGF-like" evidence="14">
    <location>
        <begin position="1979"/>
        <end position="2021"/>
    </location>
</feature>
<feature type="domain" description="EGF-like" evidence="14">
    <location>
        <begin position="222"/>
        <end position="261"/>
    </location>
</feature>
<dbReference type="InterPro" id="IPR056806">
    <property type="entry name" value="EGF_STAB1-2"/>
</dbReference>
<feature type="disulfide bond" evidence="10">
    <location>
        <begin position="138"/>
        <end position="147"/>
    </location>
</feature>
<feature type="disulfide bond" evidence="11">
    <location>
        <begin position="2077"/>
        <end position="2146"/>
    </location>
</feature>
<dbReference type="InterPro" id="IPR024731">
    <property type="entry name" value="NELL2-like_EGF"/>
</dbReference>
<keyword evidence="18" id="KW-1185">Reference proteome</keyword>
<evidence type="ECO:0000256" key="8">
    <source>
        <dbReference type="ARBA" id="ARBA00023180"/>
    </source>
</evidence>
<dbReference type="Gene3D" id="3.10.100.10">
    <property type="entry name" value="Mannose-Binding Protein A, subunit A"/>
    <property type="match status" value="1"/>
</dbReference>
<keyword evidence="8" id="KW-0325">Glycoprotein</keyword>
<dbReference type="InterPro" id="IPR001881">
    <property type="entry name" value="EGF-like_Ca-bd_dom"/>
</dbReference>
<dbReference type="GO" id="GO:0005041">
    <property type="term" value="F:low-density lipoprotein particle receptor activity"/>
    <property type="evidence" value="ECO:0007669"/>
    <property type="project" value="Ensembl"/>
</dbReference>
<keyword evidence="2 10" id="KW-0245">EGF-like domain</keyword>
<reference evidence="17" key="2">
    <citation type="submission" date="2025-08" db="UniProtKB">
        <authorList>
            <consortium name="Ensembl"/>
        </authorList>
    </citation>
    <scope>IDENTIFICATION</scope>
</reference>
<dbReference type="Pfam" id="PF24887">
    <property type="entry name" value="EGF_STAB1-2"/>
    <property type="match status" value="1"/>
</dbReference>
<dbReference type="InParanoid" id="A0A5F8HCN5"/>
<feature type="chain" id="PRO_5023895228" evidence="13">
    <location>
        <begin position="27"/>
        <end position="2441"/>
    </location>
</feature>
<dbReference type="InterPro" id="IPR016186">
    <property type="entry name" value="C-type_lectin-like/link_sf"/>
</dbReference>
<dbReference type="FunFam" id="2.30.180.10:FF:000005">
    <property type="entry name" value="Stabilin 2"/>
    <property type="match status" value="2"/>
</dbReference>
<feature type="domain" description="EGF-like" evidence="14">
    <location>
        <begin position="887"/>
        <end position="929"/>
    </location>
</feature>
<evidence type="ECO:0000256" key="11">
    <source>
        <dbReference type="PROSITE-ProRule" id="PRU00323"/>
    </source>
</evidence>
<sequence>VSWPNGFVPMCAPALLSLTAIGEVSSLGKTTPNFCNVKTKFLTNTPCTSCAAFKNQDCPVGWSKNWEKESEDCRYRPILNSILIPGCTQKCSKEVEEKACCPGFWGSQCYECPGGAQNPCNGHGACLDGIGQNGTCVCEEGFGGFACQDCRDRSLFGPDCKSGLLTLSLSTPLPHFPTVFPELPACKALACPKNSQCVGADTGAPSCKCLPGFLLQASKCQAQNPCSPFPCSSFATCSALESGGFECRCKAGYHGDGKFCQPVDPCASNNGGCPSNTTKCVYQRPGKSSCVCKPGFYSLSSTISEGCRTSTRTCYHYFCDNSATCQSDEQGKPKCVCKEGEIGNGRSCYGHFLREHQGRTRTVDRGLPPPQAGELLTSPPFTEKGCGDILSKSGPFTVLVPYLYVTSSLNESMSRSLCKLHIIPGVHLIENGFQTTKTWWTLDGESLTLSSNFRLKIYRYKDQPDQSYEVILANLPAANGIFHLVSSLRKQPSSAFIQGDPEVSQILASMDVFSRFETILENCGLPSILEGPGPFTVFVPSNSAVDSLRDGRLIYLFTESCPLIPQLTVDKLISLKKIPTLANQVLMTNFTPEGRFLWRPSGIPLKSMDIVASNGIIHLLDGILLPPSILPILPHRCNENQYTIVTGTCGDCQNQNTSVCPPNSQELDIFPKECFYIHDPDGLNVMRKGCARVCNQTTLKLGCCKGFFGPECSQCPGGFSNPCYGKGNCSDGIQGNGACICQKAFKGIACHVCADPNRHGEQCEEECGCVHGICDNRPGSGGICQKDTCTKGFTGPFCNESLADCSPAGLAQYCHPLARCVTLQGRSKCVCPPGFQGDGFSCSTRHPCDQPDRGGCSENAQCVRSPSEPHQCVCNKGWKGDGKDCVAINECELETRGGCHAEAQCHYIGPGQSSCTCKPGFAGDGYQCSRINPCLVANGGCHVLVSRTGLRPGRLSLPPWLLGRAGARLGDQGRELKRNNYFAGYYQWIKKAGFALPTKGNFTALVPSESAIQSMSPEDKAFWLQQQQLLHLLRSHFVPDALTIRQLSDLSGQEVVTLNPPTRWEISNSSGKITIQNVSMEVADILATNGVLHILSKVCVSTPASTYLCACPGGPRSEAWGIPASLWLFCCEPCPLSLQDLETVKRHVLLGEALTPEAMRPGMHRNSLLGTSYELVFSSGQGSQPLVNRVPVVGPTLQPQGGVVLQLGEVLTQRPNICLRSHIEGVRVRTGVRGGVEGLTHTWREGGAAGLYSVPTPICPQMPDCCPGYFGTLCDPCPGGAGSNCSGHGQCQDGRLGNGECRCHEGFHGTACEGCELGRYGLNCAGVCNCGHGICQDGLLGNGTCSCNVGWKGPHCDQEITASSLISDETCTCKEGYAGDGEICLEINSCLSWNGGCHAKADCVPIGSSKVSDLRNGETQDDSRLESPTSCCSPYATCNNTGPGERTCACGILTIGDGFTCRTRMGLVRPHVRVPDPLEYQELKGEGPFTVFVPREDLMKNLTRRELSMLNTHRQLLFRYHTVGCGRLLTQDLLEAGYVTTLSGHKLHFSQNEGNLYINEYAQVVTEDQIGVNGVIHFIDKLLLPPEVVHWTDASSVPPKQNVTEAAESAGYTLFSKLLTMARMLPMFHDKAHQPLTVLWPSDEALKALSPERQAWLYHEDHREKLAAILRGHVIRNVKALASDIPNLGQLRTMHGSPISFSCSKALPGELLVGEGEARIVQRHMEFLGGIAYGIDQLLEPPGLGSRCDHYAYRQPCSSCDLLPLCPLGYKDQALWNGGDPCGVPRLPCDGWLSPGRSLGRVTWKPACCPGHYGIDCQVCPGGPGAPCNGNGVCDDGMTGTGVCKCHKGFNGTACELCAAGTFGHQSCQCTAQGKCDEGVSGSGFCFCNEGWSGQRCEIKLDEQPVCSPPCHPQAVCRKDNFCECSLDYEGDGRKCTVIDRCQNQHGGCSQHASCSQQGTVVTCTCLPDYEGDGVFCQARDPCADGQNGGCSEHAECISTGPNTRRCMCRPGYVGNGLQCLVEAVPPEDRCLESPGPCHPEATCTDLHFQEKRAGVFHLQAPEGKYRLTFGEAEKQCLAQGAELASLDQLSAAQQLGFHLCLTGWLSNGTAAYPAVYPSTSCNTSHAGIILRGTQGSLTERWDAYCYRLRDVTCQCRDGFVGDGYTVCNGKLLDVLAANANFSTFYGLLLDYANTTQHGLEFLGFLSDELTSKTLFVPINSGFGNNLTLSWQDLELHASNVTFLSLNLSQGTILPAHSGHQLFISNSSAGNISPFPIQEGTDVVRVSAVVEWDIIAFNGIIHAIQSPLTAPPKPVSAPLEETATAVAVGTCTALGAGLLLGLAALYFHHKVKGQGFQFHYFKAEDDEDDFSPWQQGPSPPLISVPNPTFGGHDTFYEPFDVSRLTHCEVTIKVVPKIQHSGPPPACQMEEVKQISLQAQKG</sequence>
<feature type="domain" description="EGF-like" evidence="14">
    <location>
        <begin position="844"/>
        <end position="886"/>
    </location>
</feature>
<keyword evidence="3 12" id="KW-0812">Transmembrane</keyword>
<evidence type="ECO:0000313" key="18">
    <source>
        <dbReference type="Proteomes" id="UP000002280"/>
    </source>
</evidence>
<reference evidence="17 18" key="1">
    <citation type="journal article" date="2007" name="Nature">
        <title>Genome of the marsupial Monodelphis domestica reveals innovation in non-coding sequences.</title>
        <authorList>
            <person name="Mikkelsen T.S."/>
            <person name="Wakefield M.J."/>
            <person name="Aken B."/>
            <person name="Amemiya C.T."/>
            <person name="Chang J.L."/>
            <person name="Duke S."/>
            <person name="Garber M."/>
            <person name="Gentles A.J."/>
            <person name="Goodstadt L."/>
            <person name="Heger A."/>
            <person name="Jurka J."/>
            <person name="Kamal M."/>
            <person name="Mauceli E."/>
            <person name="Searle S.M."/>
            <person name="Sharpe T."/>
            <person name="Baker M.L."/>
            <person name="Batzer M.A."/>
            <person name="Benos P.V."/>
            <person name="Belov K."/>
            <person name="Clamp M."/>
            <person name="Cook A."/>
            <person name="Cuff J."/>
            <person name="Das R."/>
            <person name="Davidow L."/>
            <person name="Deakin J.E."/>
            <person name="Fazzari M.J."/>
            <person name="Glass J.L."/>
            <person name="Grabherr M."/>
            <person name="Greally J.M."/>
            <person name="Gu W."/>
            <person name="Hore T.A."/>
            <person name="Huttley G.A."/>
            <person name="Kleber M."/>
            <person name="Jirtle R.L."/>
            <person name="Koina E."/>
            <person name="Lee J.T."/>
            <person name="Mahony S."/>
            <person name="Marra M.A."/>
            <person name="Miller R.D."/>
            <person name="Nicholls R.D."/>
            <person name="Oda M."/>
            <person name="Papenfuss A.T."/>
            <person name="Parra Z.E."/>
            <person name="Pollock D.D."/>
            <person name="Ray D.A."/>
            <person name="Schein J.E."/>
            <person name="Speed T.P."/>
            <person name="Thompson K."/>
            <person name="VandeBerg J.L."/>
            <person name="Wade C.M."/>
            <person name="Walker J.A."/>
            <person name="Waters P.D."/>
            <person name="Webber C."/>
            <person name="Weidman J.R."/>
            <person name="Xie X."/>
            <person name="Zody M.C."/>
            <person name="Baldwin J."/>
            <person name="Abdouelleil A."/>
            <person name="Abdulkadir J."/>
            <person name="Abebe A."/>
            <person name="Abera B."/>
            <person name="Abreu J."/>
            <person name="Acer S.C."/>
            <person name="Aftuck L."/>
            <person name="Alexander A."/>
            <person name="An P."/>
            <person name="Anderson E."/>
            <person name="Anderson S."/>
            <person name="Arachi H."/>
            <person name="Azer M."/>
            <person name="Bachantsang P."/>
            <person name="Barry A."/>
            <person name="Bayul T."/>
            <person name="Berlin A."/>
            <person name="Bessette D."/>
            <person name="Bloom T."/>
            <person name="Bloom T."/>
            <person name="Boguslavskiy L."/>
            <person name="Bonnet C."/>
            <person name="Boukhgalter B."/>
            <person name="Bourzgui I."/>
            <person name="Brown A."/>
            <person name="Cahill P."/>
            <person name="Channer S."/>
            <person name="Cheshatsang Y."/>
            <person name="Chuda L."/>
            <person name="Citroen M."/>
            <person name="Collymore A."/>
            <person name="Cooke P."/>
            <person name="Costello M."/>
            <person name="D'Aco K."/>
            <person name="Daza R."/>
            <person name="De Haan G."/>
            <person name="DeGray S."/>
            <person name="DeMaso C."/>
            <person name="Dhargay N."/>
            <person name="Dooley K."/>
            <person name="Dooley E."/>
            <person name="Doricent M."/>
            <person name="Dorje P."/>
            <person name="Dorjee K."/>
            <person name="Dupes A."/>
            <person name="Elong R."/>
            <person name="Falk J."/>
            <person name="Farina A."/>
            <person name="Faro S."/>
            <person name="Ferguson D."/>
            <person name="Fisher S."/>
            <person name="Foley C.D."/>
            <person name="Franke A."/>
            <person name="Friedrich D."/>
            <person name="Gadbois L."/>
            <person name="Gearin G."/>
            <person name="Gearin C.R."/>
            <person name="Giannoukos G."/>
            <person name="Goode T."/>
            <person name="Graham J."/>
            <person name="Grandbois E."/>
            <person name="Grewal S."/>
            <person name="Gyaltsen K."/>
            <person name="Hafez N."/>
            <person name="Hagos B."/>
            <person name="Hall J."/>
            <person name="Henson C."/>
            <person name="Hollinger A."/>
            <person name="Honan T."/>
            <person name="Huard M.D."/>
            <person name="Hughes L."/>
            <person name="Hurhula B."/>
            <person name="Husby M.E."/>
            <person name="Kamat A."/>
            <person name="Kanga B."/>
            <person name="Kashin S."/>
            <person name="Khazanovich D."/>
            <person name="Kisner P."/>
            <person name="Lance K."/>
            <person name="Lara M."/>
            <person name="Lee W."/>
            <person name="Lennon N."/>
            <person name="Letendre F."/>
            <person name="LeVine R."/>
            <person name="Lipovsky A."/>
            <person name="Liu X."/>
            <person name="Liu J."/>
            <person name="Liu S."/>
            <person name="Lokyitsang T."/>
            <person name="Lokyitsang Y."/>
            <person name="Lubonja R."/>
            <person name="Lui A."/>
            <person name="MacDonald P."/>
            <person name="Magnisalis V."/>
            <person name="Maru K."/>
            <person name="Matthews C."/>
            <person name="McCusker W."/>
            <person name="McDonough S."/>
            <person name="Mehta T."/>
            <person name="Meldrim J."/>
            <person name="Meneus L."/>
            <person name="Mihai O."/>
            <person name="Mihalev A."/>
            <person name="Mihova T."/>
            <person name="Mittelman R."/>
            <person name="Mlenga V."/>
            <person name="Montmayeur A."/>
            <person name="Mulrain L."/>
            <person name="Navidi A."/>
            <person name="Naylor J."/>
            <person name="Negash T."/>
            <person name="Nguyen T."/>
            <person name="Nguyen N."/>
            <person name="Nicol R."/>
            <person name="Norbu C."/>
            <person name="Norbu N."/>
            <person name="Novod N."/>
            <person name="O'Neill B."/>
            <person name="Osman S."/>
            <person name="Markiewicz E."/>
            <person name="Oyono O.L."/>
            <person name="Patti C."/>
            <person name="Phunkhang P."/>
            <person name="Pierre F."/>
            <person name="Priest M."/>
            <person name="Raghuraman S."/>
            <person name="Rege F."/>
            <person name="Reyes R."/>
            <person name="Rise C."/>
            <person name="Rogov P."/>
            <person name="Ross K."/>
            <person name="Ryan E."/>
            <person name="Settipalli S."/>
            <person name="Shea T."/>
            <person name="Sherpa N."/>
            <person name="Shi L."/>
            <person name="Shih D."/>
            <person name="Sparrow T."/>
            <person name="Spaulding J."/>
            <person name="Stalker J."/>
            <person name="Stange-Thomann N."/>
            <person name="Stavropoulos S."/>
            <person name="Stone C."/>
            <person name="Strader C."/>
            <person name="Tesfaye S."/>
            <person name="Thomson T."/>
            <person name="Thoulutsang Y."/>
            <person name="Thoulutsang D."/>
            <person name="Topham K."/>
            <person name="Topping I."/>
            <person name="Tsamla T."/>
            <person name="Vassiliev H."/>
            <person name="Vo A."/>
            <person name="Wangchuk T."/>
            <person name="Wangdi T."/>
            <person name="Weiand M."/>
            <person name="Wilkinson J."/>
            <person name="Wilson A."/>
            <person name="Yadav S."/>
            <person name="Young G."/>
            <person name="Yu Q."/>
            <person name="Zembek L."/>
            <person name="Zhong D."/>
            <person name="Zimmer A."/>
            <person name="Zwirko Z."/>
            <person name="Jaffe D.B."/>
            <person name="Alvarez P."/>
            <person name="Brockman W."/>
            <person name="Butler J."/>
            <person name="Chin C."/>
            <person name="Gnerre S."/>
            <person name="MacCallum I."/>
            <person name="Graves J.A."/>
            <person name="Ponting C.P."/>
            <person name="Breen M."/>
            <person name="Samollow P.B."/>
            <person name="Lander E.S."/>
            <person name="Lindblad-Toh K."/>
        </authorList>
    </citation>
    <scope>NUCLEOTIDE SEQUENCE [LARGE SCALE GENOMIC DNA]</scope>
</reference>
<dbReference type="Pfam" id="PF02469">
    <property type="entry name" value="Fasciclin"/>
    <property type="match status" value="4"/>
</dbReference>
<dbReference type="PROSITE" id="PS00022">
    <property type="entry name" value="EGF_1"/>
    <property type="match status" value="6"/>
</dbReference>
<keyword evidence="13" id="KW-0732">Signal</keyword>
<dbReference type="SMART" id="SM00274">
    <property type="entry name" value="FOLN"/>
    <property type="match status" value="1"/>
</dbReference>
<feature type="domain" description="EGF-like" evidence="14">
    <location>
        <begin position="1864"/>
        <end position="1898"/>
    </location>
</feature>
<dbReference type="SMART" id="SM00179">
    <property type="entry name" value="EGF_CA"/>
    <property type="match status" value="5"/>
</dbReference>
<dbReference type="FunCoup" id="A0A5F8HCN5">
    <property type="interactions" value="57"/>
</dbReference>
<dbReference type="PROSITE" id="PS01241">
    <property type="entry name" value="LINK_1"/>
    <property type="match status" value="1"/>
</dbReference>
<dbReference type="Pfam" id="PF00008">
    <property type="entry name" value="EGF"/>
    <property type="match status" value="1"/>
</dbReference>
<keyword evidence="7" id="KW-0675">Receptor</keyword>
<dbReference type="PROSITE" id="PS01186">
    <property type="entry name" value="EGF_2"/>
    <property type="match status" value="7"/>
</dbReference>
<name>A0A5F8HCN5_MONDO</name>
<evidence type="ECO:0000259" key="15">
    <source>
        <dbReference type="PROSITE" id="PS50213"/>
    </source>
</evidence>
<dbReference type="InterPro" id="IPR000782">
    <property type="entry name" value="FAS1_domain"/>
</dbReference>
<evidence type="ECO:0000256" key="4">
    <source>
        <dbReference type="ARBA" id="ARBA00022989"/>
    </source>
</evidence>
<feature type="domain" description="EGF-like" evidence="14">
    <location>
        <begin position="713"/>
        <end position="751"/>
    </location>
</feature>
<feature type="domain" description="FAS1" evidence="15">
    <location>
        <begin position="1452"/>
        <end position="1583"/>
    </location>
</feature>
<evidence type="ECO:0000256" key="5">
    <source>
        <dbReference type="ARBA" id="ARBA00023136"/>
    </source>
</evidence>
<dbReference type="GO" id="GO:0030169">
    <property type="term" value="F:low-density lipoprotein particle binding"/>
    <property type="evidence" value="ECO:0007669"/>
    <property type="project" value="Ensembl"/>
</dbReference>
<feature type="domain" description="EGF-like" evidence="14">
    <location>
        <begin position="110"/>
        <end position="148"/>
    </location>
</feature>
<dbReference type="GO" id="GO:0007155">
    <property type="term" value="P:cell adhesion"/>
    <property type="evidence" value="ECO:0007669"/>
    <property type="project" value="InterPro"/>
</dbReference>
<evidence type="ECO:0000256" key="9">
    <source>
        <dbReference type="ARBA" id="ARBA00023292"/>
    </source>
</evidence>
<dbReference type="InterPro" id="IPR003645">
    <property type="entry name" value="Fol_N"/>
</dbReference>
<dbReference type="InterPro" id="IPR002049">
    <property type="entry name" value="LE_dom"/>
</dbReference>
<evidence type="ECO:0000259" key="14">
    <source>
        <dbReference type="PROSITE" id="PS50026"/>
    </source>
</evidence>
<evidence type="ECO:0000313" key="17">
    <source>
        <dbReference type="Ensembl" id="ENSMODP00000057563.1"/>
    </source>
</evidence>
<gene>
    <name evidence="17" type="primary">STAB1</name>
</gene>
<evidence type="ECO:0000256" key="1">
    <source>
        <dbReference type="ARBA" id="ARBA00004479"/>
    </source>
</evidence>
<evidence type="ECO:0000256" key="10">
    <source>
        <dbReference type="PROSITE-ProRule" id="PRU00076"/>
    </source>
</evidence>
<feature type="domain" description="EGF-like" evidence="14">
    <location>
        <begin position="1275"/>
        <end position="1313"/>
    </location>
</feature>
<dbReference type="Pfam" id="PF00193">
    <property type="entry name" value="Xlink"/>
    <property type="match status" value="1"/>
</dbReference>
<dbReference type="PROSITE" id="PS50026">
    <property type="entry name" value="EGF_3"/>
    <property type="match status" value="12"/>
</dbReference>
<keyword evidence="6 10" id="KW-1015">Disulfide bond</keyword>
<keyword evidence="4 12" id="KW-1133">Transmembrane helix</keyword>
<feature type="signal peptide" evidence="13">
    <location>
        <begin position="1"/>
        <end position="26"/>
    </location>
</feature>
<reference evidence="17" key="3">
    <citation type="submission" date="2025-09" db="UniProtKB">
        <authorList>
            <consortium name="Ensembl"/>
        </authorList>
    </citation>
    <scope>IDENTIFICATION</scope>
</reference>
<evidence type="ECO:0000256" key="7">
    <source>
        <dbReference type="ARBA" id="ARBA00023170"/>
    </source>
</evidence>
<keyword evidence="9" id="KW-0424">Laminin EGF-like domain</keyword>